<protein>
    <recommendedName>
        <fullName evidence="3">Pentapeptide repeat-containing protein</fullName>
    </recommendedName>
</protein>
<dbReference type="KEGG" id="kphy:AOZ06_05600"/>
<evidence type="ECO:0000313" key="2">
    <source>
        <dbReference type="Proteomes" id="UP000063699"/>
    </source>
</evidence>
<sequence>MPAAFPADAQASAVLSEWLARGEIEGLDAALLDWRGANLSGGVFPVSGWSGANLSGVDLSNADLYRARLESVDLSDADLRGSKLVKAFLDEANLSNAVLAQADLLSAEASNVVARSADFKEAQLASAMFTGSDFRGADLSGTSLDETVLRITVDDGTRFSEMTGSLFGRVTFVQDGLERELRGAELEQWLRERGADVTVLQPRRKPGNG</sequence>
<dbReference type="InterPro" id="IPR001646">
    <property type="entry name" value="5peptide_repeat"/>
</dbReference>
<organism evidence="1 2">
    <name type="scientific">Kibdelosporangium phytohabitans</name>
    <dbReference type="NCBI Taxonomy" id="860235"/>
    <lineage>
        <taxon>Bacteria</taxon>
        <taxon>Bacillati</taxon>
        <taxon>Actinomycetota</taxon>
        <taxon>Actinomycetes</taxon>
        <taxon>Pseudonocardiales</taxon>
        <taxon>Pseudonocardiaceae</taxon>
        <taxon>Kibdelosporangium</taxon>
    </lineage>
</organism>
<dbReference type="PANTHER" id="PTHR14136:SF17">
    <property type="entry name" value="BTB_POZ DOMAIN-CONTAINING PROTEIN KCTD9"/>
    <property type="match status" value="1"/>
</dbReference>
<dbReference type="PANTHER" id="PTHR14136">
    <property type="entry name" value="BTB_POZ DOMAIN-CONTAINING PROTEIN KCTD9"/>
    <property type="match status" value="1"/>
</dbReference>
<dbReference type="InterPro" id="IPR051082">
    <property type="entry name" value="Pentapeptide-BTB/POZ_domain"/>
</dbReference>
<dbReference type="RefSeq" id="WP_054288444.1">
    <property type="nucleotide sequence ID" value="NZ_CP012752.1"/>
</dbReference>
<name>A0A0N7F2Q3_9PSEU</name>
<dbReference type="Pfam" id="PF00805">
    <property type="entry name" value="Pentapeptide"/>
    <property type="match status" value="2"/>
</dbReference>
<dbReference type="AlphaFoldDB" id="A0A0N7F2Q3"/>
<reference evidence="1 2" key="1">
    <citation type="submission" date="2015-07" db="EMBL/GenBank/DDBJ databases">
        <title>Genome sequencing of Kibdelosporangium phytohabitans.</title>
        <authorList>
            <person name="Qin S."/>
            <person name="Xing K."/>
        </authorList>
    </citation>
    <scope>NUCLEOTIDE SEQUENCE [LARGE SCALE GENOMIC DNA]</scope>
    <source>
        <strain evidence="1 2">KLBMP1111</strain>
    </source>
</reference>
<evidence type="ECO:0008006" key="3">
    <source>
        <dbReference type="Google" id="ProtNLM"/>
    </source>
</evidence>
<keyword evidence="2" id="KW-1185">Reference proteome</keyword>
<accession>A0A0N7F2Q3</accession>
<dbReference type="Proteomes" id="UP000063699">
    <property type="component" value="Chromosome"/>
</dbReference>
<dbReference type="SUPFAM" id="SSF141571">
    <property type="entry name" value="Pentapeptide repeat-like"/>
    <property type="match status" value="1"/>
</dbReference>
<dbReference type="EMBL" id="CP012752">
    <property type="protein sequence ID" value="ALG06471.1"/>
    <property type="molecule type" value="Genomic_DNA"/>
</dbReference>
<gene>
    <name evidence="1" type="ORF">AOZ06_05600</name>
</gene>
<proteinExistence type="predicted"/>
<evidence type="ECO:0000313" key="1">
    <source>
        <dbReference type="EMBL" id="ALG06471.1"/>
    </source>
</evidence>
<dbReference type="STRING" id="860235.AOZ06_05600"/>
<dbReference type="Gene3D" id="2.160.20.80">
    <property type="entry name" value="E3 ubiquitin-protein ligase SopA"/>
    <property type="match status" value="1"/>
</dbReference>